<dbReference type="PROSITE" id="PS50088">
    <property type="entry name" value="ANK_REPEAT"/>
    <property type="match status" value="2"/>
</dbReference>
<dbReference type="Pfam" id="PF13962">
    <property type="entry name" value="PGG"/>
    <property type="match status" value="1"/>
</dbReference>
<keyword evidence="3" id="KW-0677">Repeat</keyword>
<proteinExistence type="predicted"/>
<feature type="compositionally biased region" description="Acidic residues" evidence="8">
    <location>
        <begin position="800"/>
        <end position="810"/>
    </location>
</feature>
<feature type="region of interest" description="Disordered" evidence="8">
    <location>
        <begin position="843"/>
        <end position="864"/>
    </location>
</feature>
<keyword evidence="5 7" id="KW-0040">ANK repeat</keyword>
<feature type="domain" description="PGG" evidence="10">
    <location>
        <begin position="383"/>
        <end position="422"/>
    </location>
</feature>
<evidence type="ECO:0000313" key="12">
    <source>
        <dbReference type="Proteomes" id="UP001177140"/>
    </source>
</evidence>
<evidence type="ECO:0000256" key="8">
    <source>
        <dbReference type="SAM" id="MobiDB-lite"/>
    </source>
</evidence>
<dbReference type="PANTHER" id="PTHR24186:SF37">
    <property type="entry name" value="PGG DOMAIN-CONTAINING PROTEIN"/>
    <property type="match status" value="1"/>
</dbReference>
<comment type="caution">
    <text evidence="11">The sequence shown here is derived from an EMBL/GenBank/DDBJ whole genome shotgun (WGS) entry which is preliminary data.</text>
</comment>
<dbReference type="EMBL" id="JAJJMA010209479">
    <property type="protein sequence ID" value="MCL7040176.1"/>
    <property type="molecule type" value="Genomic_DNA"/>
</dbReference>
<evidence type="ECO:0000256" key="2">
    <source>
        <dbReference type="ARBA" id="ARBA00022692"/>
    </source>
</evidence>
<evidence type="ECO:0000256" key="7">
    <source>
        <dbReference type="PROSITE-ProRule" id="PRU00023"/>
    </source>
</evidence>
<evidence type="ECO:0000313" key="11">
    <source>
        <dbReference type="EMBL" id="MCL7040176.1"/>
    </source>
</evidence>
<dbReference type="PROSITE" id="PS50297">
    <property type="entry name" value="ANK_REP_REGION"/>
    <property type="match status" value="2"/>
</dbReference>
<dbReference type="PANTHER" id="PTHR24186">
    <property type="entry name" value="PROTEIN PHOSPHATASE 1 REGULATORY SUBUNIT"/>
    <property type="match status" value="1"/>
</dbReference>
<feature type="transmembrane region" description="Helical" evidence="9">
    <location>
        <begin position="389"/>
        <end position="407"/>
    </location>
</feature>
<keyword evidence="12" id="KW-1185">Reference proteome</keyword>
<protein>
    <recommendedName>
        <fullName evidence="10">PGG domain-containing protein</fullName>
    </recommendedName>
</protein>
<gene>
    <name evidence="11" type="ORF">MKW94_001960</name>
</gene>
<evidence type="ECO:0000256" key="5">
    <source>
        <dbReference type="ARBA" id="ARBA00023043"/>
    </source>
</evidence>
<dbReference type="AlphaFoldDB" id="A0AA41VF72"/>
<evidence type="ECO:0000256" key="9">
    <source>
        <dbReference type="SAM" id="Phobius"/>
    </source>
</evidence>
<feature type="region of interest" description="Disordered" evidence="8">
    <location>
        <begin position="775"/>
        <end position="810"/>
    </location>
</feature>
<accession>A0AA41VF72</accession>
<dbReference type="InterPro" id="IPR036770">
    <property type="entry name" value="Ankyrin_rpt-contain_sf"/>
</dbReference>
<dbReference type="InterPro" id="IPR002110">
    <property type="entry name" value="Ankyrin_rpt"/>
</dbReference>
<evidence type="ECO:0000259" key="10">
    <source>
        <dbReference type="Pfam" id="PF13962"/>
    </source>
</evidence>
<feature type="repeat" description="ANK" evidence="7">
    <location>
        <begin position="70"/>
        <end position="91"/>
    </location>
</feature>
<dbReference type="SUPFAM" id="SSF48403">
    <property type="entry name" value="Ankyrin repeat"/>
    <property type="match status" value="1"/>
</dbReference>
<comment type="subcellular location">
    <subcellularLocation>
        <location evidence="1">Membrane</location>
        <topology evidence="1">Multi-pass membrane protein</topology>
    </subcellularLocation>
</comment>
<evidence type="ECO:0000256" key="6">
    <source>
        <dbReference type="ARBA" id="ARBA00023136"/>
    </source>
</evidence>
<sequence>MDDIHDATRRGDVKSLKRILASPGFNIADVPKLTFYKRNPLHVAAALGYVEFARVLVNKHPLLAVEADLRGLTPLHLASTTSNVDMVEVLLGARNPHNNNVDVVIELADIEAGEQANEEADAHVNIDADAQVNVEAREHANIDADAQVDVEAGEHANIDADAQVDVEADAHAVAEADAQVNVEADAHAVAEAARANRAAAQAIANNEARANLNACLFQDEEGRTPLHLAAMKNEVKVMKLLIGSCPEAIHRRLLNTNETILHLCVKHDSFKAMKKLVDYLVGSREALVNNPAPTISVNSVDNNGNTILHLASQDRDLKLRLKMLKYLLGSSNTGVDTDIRNTTPERLTALEMLNENERDDLKFGCDDTATDEVLQNGVEFKRKWIKERVNTLMIVSILIASIALQAVTTPPGGFFPDDSKIDFNMDPGMFTYYLKSVIGTSMSEGFLSYINNRSPEIKTTGNITADEIITYRANFVRGLLIAATETDSSEVPPYMSLKHAPGIVLEDDWWVKIISDYNTTYGGGSAFSPYLIHYAGTPIFAYISPRSYETYIIFNLISFYLCLFIILTVTLDPVNHRRSSLQVRILEIMLAFALGLIAISYTVVLISISPPFYDYNSSQFKLLVATMVILCNGAGSVNTNIRINEVVNGGAVGQAMIPGSEGELDKQVSFAEQNAISGAKKPGYSENAKVSSSKESSIGAPKCLDKSSNGGGVKPTGATTCSESSARVVGVQSSEIGAREEWTQAKGKKICTKKAPSPPKKNPFIMLSDFPFQSSSRFPIDRRKEPTSDLTPSKNRFQIDEIDDGNEDLEDREFERNLKYESIEDQYSKKKERELHRLQWDGNPKITKEDGKNLGRGCRSQAKK</sequence>
<evidence type="ECO:0000256" key="3">
    <source>
        <dbReference type="ARBA" id="ARBA00022737"/>
    </source>
</evidence>
<keyword evidence="6 9" id="KW-0472">Membrane</keyword>
<feature type="region of interest" description="Disordered" evidence="8">
    <location>
        <begin position="681"/>
        <end position="720"/>
    </location>
</feature>
<feature type="transmembrane region" description="Helical" evidence="9">
    <location>
        <begin position="583"/>
        <end position="608"/>
    </location>
</feature>
<keyword evidence="2 9" id="KW-0812">Transmembrane</keyword>
<dbReference type="InterPro" id="IPR026961">
    <property type="entry name" value="PGG_dom"/>
</dbReference>
<name>A0AA41VF72_PAPNU</name>
<keyword evidence="4 9" id="KW-1133">Transmembrane helix</keyword>
<dbReference type="Pfam" id="PF12796">
    <property type="entry name" value="Ank_2"/>
    <property type="match status" value="2"/>
</dbReference>
<evidence type="ECO:0000256" key="1">
    <source>
        <dbReference type="ARBA" id="ARBA00004141"/>
    </source>
</evidence>
<reference evidence="11" key="1">
    <citation type="submission" date="2022-03" db="EMBL/GenBank/DDBJ databases">
        <title>A functionally conserved STORR gene fusion in Papaver species that diverged 16.8 million years ago.</title>
        <authorList>
            <person name="Catania T."/>
        </authorList>
    </citation>
    <scope>NUCLEOTIDE SEQUENCE</scope>
    <source>
        <strain evidence="11">S-191538</strain>
    </source>
</reference>
<evidence type="ECO:0000256" key="4">
    <source>
        <dbReference type="ARBA" id="ARBA00022989"/>
    </source>
</evidence>
<dbReference type="SMART" id="SM00248">
    <property type="entry name" value="ANK"/>
    <property type="match status" value="5"/>
</dbReference>
<organism evidence="11 12">
    <name type="scientific">Papaver nudicaule</name>
    <name type="common">Iceland poppy</name>
    <dbReference type="NCBI Taxonomy" id="74823"/>
    <lineage>
        <taxon>Eukaryota</taxon>
        <taxon>Viridiplantae</taxon>
        <taxon>Streptophyta</taxon>
        <taxon>Embryophyta</taxon>
        <taxon>Tracheophyta</taxon>
        <taxon>Spermatophyta</taxon>
        <taxon>Magnoliopsida</taxon>
        <taxon>Ranunculales</taxon>
        <taxon>Papaveraceae</taxon>
        <taxon>Papaveroideae</taxon>
        <taxon>Papaver</taxon>
    </lineage>
</organism>
<dbReference type="Pfam" id="PF00023">
    <property type="entry name" value="Ank"/>
    <property type="match status" value="1"/>
</dbReference>
<dbReference type="GO" id="GO:0005886">
    <property type="term" value="C:plasma membrane"/>
    <property type="evidence" value="ECO:0007669"/>
    <property type="project" value="TreeGrafter"/>
</dbReference>
<dbReference type="Proteomes" id="UP001177140">
    <property type="component" value="Unassembled WGS sequence"/>
</dbReference>
<dbReference type="Gene3D" id="1.25.40.20">
    <property type="entry name" value="Ankyrin repeat-containing domain"/>
    <property type="match status" value="3"/>
</dbReference>
<feature type="transmembrane region" description="Helical" evidence="9">
    <location>
        <begin position="551"/>
        <end position="571"/>
    </location>
</feature>
<feature type="repeat" description="ANK" evidence="7">
    <location>
        <begin position="221"/>
        <end position="242"/>
    </location>
</feature>